<dbReference type="EMBL" id="JANRMS010000672">
    <property type="protein sequence ID" value="KAJ3535988.1"/>
    <property type="molecule type" value="Genomic_DNA"/>
</dbReference>
<dbReference type="Proteomes" id="UP001148629">
    <property type="component" value="Unassembled WGS sequence"/>
</dbReference>
<evidence type="ECO:0000313" key="1">
    <source>
        <dbReference type="EMBL" id="KAJ3535988.1"/>
    </source>
</evidence>
<protein>
    <submittedName>
        <fullName evidence="1">Uncharacterized protein</fullName>
    </submittedName>
</protein>
<evidence type="ECO:0000313" key="2">
    <source>
        <dbReference type="Proteomes" id="UP001148629"/>
    </source>
</evidence>
<organism evidence="1 2">
    <name type="scientific">Fusarium decemcellulare</name>
    <dbReference type="NCBI Taxonomy" id="57161"/>
    <lineage>
        <taxon>Eukaryota</taxon>
        <taxon>Fungi</taxon>
        <taxon>Dikarya</taxon>
        <taxon>Ascomycota</taxon>
        <taxon>Pezizomycotina</taxon>
        <taxon>Sordariomycetes</taxon>
        <taxon>Hypocreomycetidae</taxon>
        <taxon>Hypocreales</taxon>
        <taxon>Nectriaceae</taxon>
        <taxon>Fusarium</taxon>
        <taxon>Fusarium decemcellulare species complex</taxon>
    </lineage>
</organism>
<accession>A0ACC1SB85</accession>
<proteinExistence type="predicted"/>
<keyword evidence="2" id="KW-1185">Reference proteome</keyword>
<sequence length="682" mass="76149">MASSALATIGTLSEFDIVLSISEEAINRQFKKLYDTKIDQGGPLPPPPGLEDLGVAPPVKTEYLINHDLQIHLAEMGDNGPEVDYEAGIVGHIRSPKIDLHNTSTPNTARISLTFEQVDGTETPNSVYNYWVGKGRNAKIKTTVINEWTMSWEAKLGQANIKNIVEELIEPAKSNTKPEVLHPKLLSALDKVSSKHFTVASIFCICEAAQLANTFQLRDDKGEFVDESLLGGFMLRVSRYFSSLQQKIRPGGSTPDHPFVLGYGLSQEIQDIKEILTDTKDDTPKYFIPRDYLVTTTPGEKGSNYTGGTFNFCISTHREDDGEPKREAIRTDPETNANAGRLQKTFFDVTKTREQDGIMGFCRDLIFDKFLCDVLARPFHINIGEIFKKAMSKGTAEVKDSSETSKIGDPLRDGMPPTWSGSESLKLDGKIENWLLDDKQTVQGSSTIKVWWESDLQTNEHIEEKDARRQARFVIESYVKEYYDFVDVGVFSNDNLKAYIDMVYKYAFTISSGPGGRISIEKDPSNSVLPERGQDGKLKLLYRHRSEGEYGAFFTTTKDLGGIGALLDTLKKDPLFKAWDEFFQMLGFPSIFRDILQTTCTALERQWAEDIGSLLITEFESKWQNGIKALDNNILMPAGEVFTFSGTDIDHQGNLFSHISFALGSEKVGKGGAVDDHKQPIS</sequence>
<name>A0ACC1SB85_9HYPO</name>
<reference evidence="1" key="1">
    <citation type="submission" date="2022-08" db="EMBL/GenBank/DDBJ databases">
        <title>Genome Sequence of Fusarium decemcellulare.</title>
        <authorList>
            <person name="Buettner E."/>
        </authorList>
    </citation>
    <scope>NUCLEOTIDE SEQUENCE</scope>
    <source>
        <strain evidence="1">Babe19</strain>
    </source>
</reference>
<comment type="caution">
    <text evidence="1">The sequence shown here is derived from an EMBL/GenBank/DDBJ whole genome shotgun (WGS) entry which is preliminary data.</text>
</comment>
<gene>
    <name evidence="1" type="ORF">NM208_g6909</name>
</gene>